<organism evidence="2 3">
    <name type="scientific">Leptothrix discophora</name>
    <dbReference type="NCBI Taxonomy" id="89"/>
    <lineage>
        <taxon>Bacteria</taxon>
        <taxon>Pseudomonadati</taxon>
        <taxon>Pseudomonadota</taxon>
        <taxon>Betaproteobacteria</taxon>
        <taxon>Burkholderiales</taxon>
        <taxon>Sphaerotilaceae</taxon>
        <taxon>Leptothrix</taxon>
    </lineage>
</organism>
<evidence type="ECO:0000313" key="2">
    <source>
        <dbReference type="EMBL" id="MDP4300834.1"/>
    </source>
</evidence>
<dbReference type="Proteomes" id="UP001235760">
    <property type="component" value="Unassembled WGS sequence"/>
</dbReference>
<dbReference type="InterPro" id="IPR050177">
    <property type="entry name" value="Lipid_A_modif_metabolic_enz"/>
</dbReference>
<sequence>MKILVTGSAGHLGEALMRTLRAEGVAVVGIDRLPSPWTDRVGDIADPAFVREAMAGVGQVLHTATLHKPHVETHARQAFIDTNVTGTLNLLEAAAACGVTGFVFTSTTSAFGAALRPPAGAPAVWVDETLTPVVRNIYGLTKTAAEDLCELMHQLTRLPVIVLRTSRFFPEDDDDPAARERRSRDNLQANELLYRRVDIEDVVEAHRVALREAGRIGFGRYIVSATTPFTREDCAALGRDAAAVLRQRVPGWQAVYARQGWTPPDTLDRVYDNRAAREALGWQPRVDFAAALARLDATGDLRSPLARVIGQKGYHRRA</sequence>
<dbReference type="EMBL" id="JAUZEE010000004">
    <property type="protein sequence ID" value="MDP4300834.1"/>
    <property type="molecule type" value="Genomic_DNA"/>
</dbReference>
<dbReference type="RefSeq" id="WP_305749395.1">
    <property type="nucleotide sequence ID" value="NZ_JAUZEE010000004.1"/>
</dbReference>
<proteinExistence type="predicted"/>
<gene>
    <name evidence="2" type="ORF">Q8X39_09310</name>
</gene>
<dbReference type="Gene3D" id="3.40.50.720">
    <property type="entry name" value="NAD(P)-binding Rossmann-like Domain"/>
    <property type="match status" value="1"/>
</dbReference>
<dbReference type="PANTHER" id="PTHR43245">
    <property type="entry name" value="BIFUNCTIONAL POLYMYXIN RESISTANCE PROTEIN ARNA"/>
    <property type="match status" value="1"/>
</dbReference>
<dbReference type="SUPFAM" id="SSF51735">
    <property type="entry name" value="NAD(P)-binding Rossmann-fold domains"/>
    <property type="match status" value="1"/>
</dbReference>
<dbReference type="InterPro" id="IPR001509">
    <property type="entry name" value="Epimerase_deHydtase"/>
</dbReference>
<reference evidence="2 3" key="1">
    <citation type="submission" date="2023-08" db="EMBL/GenBank/DDBJ databases">
        <authorList>
            <person name="Roldan D.M."/>
            <person name="Menes R.J."/>
        </authorList>
    </citation>
    <scope>NUCLEOTIDE SEQUENCE [LARGE SCALE GENOMIC DNA]</scope>
    <source>
        <strain evidence="2 3">CCM 2812</strain>
    </source>
</reference>
<dbReference type="Pfam" id="PF01370">
    <property type="entry name" value="Epimerase"/>
    <property type="match status" value="1"/>
</dbReference>
<protein>
    <submittedName>
        <fullName evidence="2">NAD(P)-dependent oxidoreductase</fullName>
    </submittedName>
</protein>
<feature type="domain" description="NAD-dependent epimerase/dehydratase" evidence="1">
    <location>
        <begin position="3"/>
        <end position="212"/>
    </location>
</feature>
<dbReference type="PANTHER" id="PTHR43245:SF54">
    <property type="entry name" value="BLL0593 PROTEIN"/>
    <property type="match status" value="1"/>
</dbReference>
<comment type="caution">
    <text evidence="2">The sequence shown here is derived from an EMBL/GenBank/DDBJ whole genome shotgun (WGS) entry which is preliminary data.</text>
</comment>
<accession>A0ABT9G2X3</accession>
<evidence type="ECO:0000313" key="3">
    <source>
        <dbReference type="Proteomes" id="UP001235760"/>
    </source>
</evidence>
<evidence type="ECO:0000259" key="1">
    <source>
        <dbReference type="Pfam" id="PF01370"/>
    </source>
</evidence>
<keyword evidence="3" id="KW-1185">Reference proteome</keyword>
<dbReference type="InterPro" id="IPR036291">
    <property type="entry name" value="NAD(P)-bd_dom_sf"/>
</dbReference>
<name>A0ABT9G2X3_LEPDI</name>